<accession>A0A1V9XJV3</accession>
<dbReference type="Proteomes" id="UP000192247">
    <property type="component" value="Unassembled WGS sequence"/>
</dbReference>
<keyword evidence="3" id="KW-1185">Reference proteome</keyword>
<evidence type="ECO:0000256" key="1">
    <source>
        <dbReference type="SAM" id="Phobius"/>
    </source>
</evidence>
<protein>
    <submittedName>
        <fullName evidence="2">Uncharacterized protein</fullName>
    </submittedName>
</protein>
<evidence type="ECO:0000313" key="3">
    <source>
        <dbReference type="Proteomes" id="UP000192247"/>
    </source>
</evidence>
<reference evidence="2 3" key="1">
    <citation type="journal article" date="2017" name="Gigascience">
        <title>Draft genome of the honey bee ectoparasitic mite, Tropilaelaps mercedesae, is shaped by the parasitic life history.</title>
        <authorList>
            <person name="Dong X."/>
            <person name="Armstrong S.D."/>
            <person name="Xia D."/>
            <person name="Makepeace B.L."/>
            <person name="Darby A.C."/>
            <person name="Kadowaki T."/>
        </authorList>
    </citation>
    <scope>NUCLEOTIDE SEQUENCE [LARGE SCALE GENOMIC DNA]</scope>
    <source>
        <strain evidence="2">Wuxi-XJTLU</strain>
    </source>
</reference>
<dbReference type="EMBL" id="MNPL01009233">
    <property type="protein sequence ID" value="OQR73805.1"/>
    <property type="molecule type" value="Genomic_DNA"/>
</dbReference>
<evidence type="ECO:0000313" key="2">
    <source>
        <dbReference type="EMBL" id="OQR73805.1"/>
    </source>
</evidence>
<dbReference type="AlphaFoldDB" id="A0A1V9XJV3"/>
<name>A0A1V9XJV3_9ACAR</name>
<keyword evidence="1" id="KW-1133">Transmembrane helix</keyword>
<keyword evidence="1" id="KW-0472">Membrane</keyword>
<keyword evidence="1" id="KW-0812">Transmembrane</keyword>
<feature type="transmembrane region" description="Helical" evidence="1">
    <location>
        <begin position="20"/>
        <end position="43"/>
    </location>
</feature>
<organism evidence="2 3">
    <name type="scientific">Tropilaelaps mercedesae</name>
    <dbReference type="NCBI Taxonomy" id="418985"/>
    <lineage>
        <taxon>Eukaryota</taxon>
        <taxon>Metazoa</taxon>
        <taxon>Ecdysozoa</taxon>
        <taxon>Arthropoda</taxon>
        <taxon>Chelicerata</taxon>
        <taxon>Arachnida</taxon>
        <taxon>Acari</taxon>
        <taxon>Parasitiformes</taxon>
        <taxon>Mesostigmata</taxon>
        <taxon>Gamasina</taxon>
        <taxon>Dermanyssoidea</taxon>
        <taxon>Laelapidae</taxon>
        <taxon>Tropilaelaps</taxon>
    </lineage>
</organism>
<proteinExistence type="predicted"/>
<dbReference type="OrthoDB" id="10467093at2759"/>
<gene>
    <name evidence="2" type="ORF">BIW11_09509</name>
</gene>
<dbReference type="InParanoid" id="A0A1V9XJV3"/>
<sequence>MEATAMVQMTKRRFELLRFLGNLGNMSFMVIATLLITYSAALLCECKDRSRYFVNSLELPDDGPRSRAVAHEVRLLLSQMSRQVEMTAWRFYKLNRGAILQTIGACITYVSLVVQSAGDVLED</sequence>
<comment type="caution">
    <text evidence="2">The sequence shown here is derived from an EMBL/GenBank/DDBJ whole genome shotgun (WGS) entry which is preliminary data.</text>
</comment>